<evidence type="ECO:0000313" key="2">
    <source>
        <dbReference type="Proteomes" id="UP001152795"/>
    </source>
</evidence>
<dbReference type="InterPro" id="IPR000477">
    <property type="entry name" value="RT_dom"/>
</dbReference>
<dbReference type="AlphaFoldDB" id="A0A7D9ITZ6"/>
<dbReference type="PROSITE" id="PS50878">
    <property type="entry name" value="RT_POL"/>
    <property type="match status" value="1"/>
</dbReference>
<dbReference type="SUPFAM" id="SSF56672">
    <property type="entry name" value="DNA/RNA polymerases"/>
    <property type="match status" value="1"/>
</dbReference>
<name>A0A7D9ITZ6_PARCT</name>
<keyword evidence="2" id="KW-1185">Reference proteome</keyword>
<comment type="caution">
    <text evidence="1">The sequence shown here is derived from an EMBL/GenBank/DDBJ whole genome shotgun (WGS) entry which is preliminary data.</text>
</comment>
<dbReference type="Proteomes" id="UP001152795">
    <property type="component" value="Unassembled WGS sequence"/>
</dbReference>
<feature type="non-terminal residue" evidence="1">
    <location>
        <position position="492"/>
    </location>
</feature>
<dbReference type="InterPro" id="IPR043502">
    <property type="entry name" value="DNA/RNA_pol_sf"/>
</dbReference>
<accession>A0A7D9ITZ6</accession>
<dbReference type="OrthoDB" id="5989324at2759"/>
<dbReference type="EMBL" id="CACRXK020007957">
    <property type="protein sequence ID" value="CAB4013630.1"/>
    <property type="molecule type" value="Genomic_DNA"/>
</dbReference>
<dbReference type="Pfam" id="PF00078">
    <property type="entry name" value="RVT_1"/>
    <property type="match status" value="1"/>
</dbReference>
<reference evidence="1" key="1">
    <citation type="submission" date="2020-04" db="EMBL/GenBank/DDBJ databases">
        <authorList>
            <person name="Alioto T."/>
            <person name="Alioto T."/>
            <person name="Gomez Garrido J."/>
        </authorList>
    </citation>
    <scope>NUCLEOTIDE SEQUENCE</scope>
    <source>
        <strain evidence="1">A484AB</strain>
    </source>
</reference>
<dbReference type="CDD" id="cd01650">
    <property type="entry name" value="RT_nLTR_like"/>
    <property type="match status" value="1"/>
</dbReference>
<evidence type="ECO:0000313" key="1">
    <source>
        <dbReference type="EMBL" id="CAB4013630.1"/>
    </source>
</evidence>
<organism evidence="1 2">
    <name type="scientific">Paramuricea clavata</name>
    <name type="common">Red gorgonian</name>
    <name type="synonym">Violescent sea-whip</name>
    <dbReference type="NCBI Taxonomy" id="317549"/>
    <lineage>
        <taxon>Eukaryota</taxon>
        <taxon>Metazoa</taxon>
        <taxon>Cnidaria</taxon>
        <taxon>Anthozoa</taxon>
        <taxon>Octocorallia</taxon>
        <taxon>Malacalcyonacea</taxon>
        <taxon>Plexauridae</taxon>
        <taxon>Paramuricea</taxon>
    </lineage>
</organism>
<gene>
    <name evidence="1" type="ORF">PACLA_8A079907</name>
</gene>
<dbReference type="PANTHER" id="PTHR33332">
    <property type="entry name" value="REVERSE TRANSCRIPTASE DOMAIN-CONTAINING PROTEIN"/>
    <property type="match status" value="1"/>
</dbReference>
<sequence length="492" mass="55927">MHAPPITRRVRSEYTPWLTKDIMKKNRNRDYLKKKAVKTGSLNMHQAYKKARNEVTKNIKQAKAKHFIHCFETTTKNPQEMWKTINKLINKKSKTTTISEIKTENGSVTDAKEITNVLNDYFCNIGSNLAENLERTPIQPSSYIDQSETEFKLHFVTENEVYKYLSNVKPTKSTGYDQIPPKLIKDAAGVISRSLTKIFNESIVSGIFPDDLKIAVLSPIFKKDDRSCCGNYRPISVLSVIAKVLEKIAFDQLCSYLHSNSIIANQQSGFRKNHSTETSLLTVTNRWYCNMDNGLLNGVLFLDLKKAFDCVDHQILLNKLAMYGIRGITLNWFKSYLSNRKQTCKANNIFSEMKPIKTGVPQGSNLGPLLFIIYVNDLPNCLDSASASMFADDTNITATGQTVQQLQSNLNNNLEKVHHWLLANKLTLSHNKTEYMIIGSRQKIINIQEEPIISIGNEPVKKINKCKTLGVIIDDKLMWKDHINEINAKVSK</sequence>
<protein>
    <submittedName>
        <fullName evidence="1">Uncharacterized protein</fullName>
    </submittedName>
</protein>
<proteinExistence type="predicted"/>